<keyword evidence="2" id="KW-0378">Hydrolase</keyword>
<dbReference type="InterPro" id="IPR023828">
    <property type="entry name" value="Peptidase_S8_Ser-AS"/>
</dbReference>
<keyword evidence="3" id="KW-0720">Serine protease</keyword>
<evidence type="ECO:0000256" key="4">
    <source>
        <dbReference type="SAM" id="MobiDB-lite"/>
    </source>
</evidence>
<feature type="compositionally biased region" description="Basic and acidic residues" evidence="4">
    <location>
        <begin position="35"/>
        <end position="44"/>
    </location>
</feature>
<dbReference type="OrthoDB" id="5405281at2"/>
<accession>A0A917ADI7</accession>
<dbReference type="Pfam" id="PF00082">
    <property type="entry name" value="Peptidase_S8"/>
    <property type="match status" value="1"/>
</dbReference>
<organism evidence="6 7">
    <name type="scientific">Actibacterium pelagium</name>
    <dbReference type="NCBI Taxonomy" id="2029103"/>
    <lineage>
        <taxon>Bacteria</taxon>
        <taxon>Pseudomonadati</taxon>
        <taxon>Pseudomonadota</taxon>
        <taxon>Alphaproteobacteria</taxon>
        <taxon>Rhodobacterales</taxon>
        <taxon>Roseobacteraceae</taxon>
        <taxon>Actibacterium</taxon>
    </lineage>
</organism>
<keyword evidence="1" id="KW-0645">Protease</keyword>
<dbReference type="Proteomes" id="UP000606730">
    <property type="component" value="Unassembled WGS sequence"/>
</dbReference>
<evidence type="ECO:0000256" key="2">
    <source>
        <dbReference type="ARBA" id="ARBA00022801"/>
    </source>
</evidence>
<protein>
    <recommendedName>
        <fullName evidence="5">Peptidase S8/S53 domain-containing protein</fullName>
    </recommendedName>
</protein>
<reference evidence="6" key="1">
    <citation type="journal article" date="2014" name="Int. J. Syst. Evol. Microbiol.">
        <title>Complete genome sequence of Corynebacterium casei LMG S-19264T (=DSM 44701T), isolated from a smear-ripened cheese.</title>
        <authorList>
            <consortium name="US DOE Joint Genome Institute (JGI-PGF)"/>
            <person name="Walter F."/>
            <person name="Albersmeier A."/>
            <person name="Kalinowski J."/>
            <person name="Ruckert C."/>
        </authorList>
    </citation>
    <scope>NUCLEOTIDE SEQUENCE</scope>
    <source>
        <strain evidence="6">CGMCC 1.16012</strain>
    </source>
</reference>
<dbReference type="SUPFAM" id="SSF52743">
    <property type="entry name" value="Subtilisin-like"/>
    <property type="match status" value="1"/>
</dbReference>
<reference evidence="6" key="2">
    <citation type="submission" date="2020-09" db="EMBL/GenBank/DDBJ databases">
        <authorList>
            <person name="Sun Q."/>
            <person name="Zhou Y."/>
        </authorList>
    </citation>
    <scope>NUCLEOTIDE SEQUENCE</scope>
    <source>
        <strain evidence="6">CGMCC 1.16012</strain>
    </source>
</reference>
<evidence type="ECO:0000259" key="5">
    <source>
        <dbReference type="Pfam" id="PF00082"/>
    </source>
</evidence>
<dbReference type="InterPro" id="IPR000209">
    <property type="entry name" value="Peptidase_S8/S53_dom"/>
</dbReference>
<dbReference type="RefSeq" id="WP_095596088.1">
    <property type="nucleotide sequence ID" value="NZ_BMKN01000001.1"/>
</dbReference>
<dbReference type="EMBL" id="BMKN01000001">
    <property type="protein sequence ID" value="GGE44912.1"/>
    <property type="molecule type" value="Genomic_DNA"/>
</dbReference>
<dbReference type="AlphaFoldDB" id="A0A917ADI7"/>
<dbReference type="Gene3D" id="3.40.50.200">
    <property type="entry name" value="Peptidase S8/S53 domain"/>
    <property type="match status" value="1"/>
</dbReference>
<feature type="region of interest" description="Disordered" evidence="4">
    <location>
        <begin position="27"/>
        <end position="58"/>
    </location>
</feature>
<evidence type="ECO:0000256" key="1">
    <source>
        <dbReference type="ARBA" id="ARBA00022670"/>
    </source>
</evidence>
<keyword evidence="7" id="KW-1185">Reference proteome</keyword>
<dbReference type="InterPro" id="IPR036852">
    <property type="entry name" value="Peptidase_S8/S53_dom_sf"/>
</dbReference>
<evidence type="ECO:0000313" key="7">
    <source>
        <dbReference type="Proteomes" id="UP000606730"/>
    </source>
</evidence>
<dbReference type="GO" id="GO:0004252">
    <property type="term" value="F:serine-type endopeptidase activity"/>
    <property type="evidence" value="ECO:0007669"/>
    <property type="project" value="InterPro"/>
</dbReference>
<dbReference type="PROSITE" id="PS00138">
    <property type="entry name" value="SUBTILASE_SER"/>
    <property type="match status" value="1"/>
</dbReference>
<evidence type="ECO:0000256" key="3">
    <source>
        <dbReference type="ARBA" id="ARBA00022825"/>
    </source>
</evidence>
<feature type="domain" description="Peptidase S8/S53" evidence="5">
    <location>
        <begin position="142"/>
        <end position="365"/>
    </location>
</feature>
<sequence>MTFSEFLKSGFMAAAAFTILTSDAEAKPVSCADDPTQKKCKGGDDDGDTTPPPPPPTGTTADLNWMHSDVGLAHDENWTGVGSRITVVDDFLSGSTIKGRLEVGGSLGELSDRTHGEWTSLIASLVAPGADFEDNMKIDFNSSAVPTWDPNKFDVVNLSYGITARASFAGVFNDWSYLGAPHEAVLQAVDGNLALAVQSAGNDGNDVAIGDTVKGKIDVFGQQFVRIIEVDDVIDETTGLYTYMAPVIFAGALEWNPDGAEGDDIDGEFNTEAIASYSTIAGTNVDVQNHYLLVGVEGGRTATDALANYGSDCGSVNNGTCLYGTSFAAPIITGYAAIVAHKFTDVESLTPPAPSLVAQQLLDSARITTITDYSPAIHGRGEACLSCALAPIGAQ</sequence>
<proteinExistence type="predicted"/>
<name>A0A917ADI7_9RHOB</name>
<dbReference type="GO" id="GO:0006508">
    <property type="term" value="P:proteolysis"/>
    <property type="evidence" value="ECO:0007669"/>
    <property type="project" value="UniProtKB-KW"/>
</dbReference>
<comment type="caution">
    <text evidence="6">The sequence shown here is derived from an EMBL/GenBank/DDBJ whole genome shotgun (WGS) entry which is preliminary data.</text>
</comment>
<evidence type="ECO:0000313" key="6">
    <source>
        <dbReference type="EMBL" id="GGE44912.1"/>
    </source>
</evidence>
<gene>
    <name evidence="6" type="ORF">GCM10011517_10650</name>
</gene>